<reference evidence="1 2" key="1">
    <citation type="journal article" date="2023" name="Life. Sci Alliance">
        <title>Evolutionary insights into 3D genome organization and epigenetic landscape of Vigna mungo.</title>
        <authorList>
            <person name="Junaid A."/>
            <person name="Singh B."/>
            <person name="Bhatia S."/>
        </authorList>
    </citation>
    <scope>NUCLEOTIDE SEQUENCE [LARGE SCALE GENOMIC DNA]</scope>
    <source>
        <strain evidence="1">Urdbean</strain>
    </source>
</reference>
<evidence type="ECO:0000313" key="1">
    <source>
        <dbReference type="EMBL" id="WVY90835.1"/>
    </source>
</evidence>
<organism evidence="1 2">
    <name type="scientific">Vigna mungo</name>
    <name type="common">Black gram</name>
    <name type="synonym">Phaseolus mungo</name>
    <dbReference type="NCBI Taxonomy" id="3915"/>
    <lineage>
        <taxon>Eukaryota</taxon>
        <taxon>Viridiplantae</taxon>
        <taxon>Streptophyta</taxon>
        <taxon>Embryophyta</taxon>
        <taxon>Tracheophyta</taxon>
        <taxon>Spermatophyta</taxon>
        <taxon>Magnoliopsida</taxon>
        <taxon>eudicotyledons</taxon>
        <taxon>Gunneridae</taxon>
        <taxon>Pentapetalae</taxon>
        <taxon>rosids</taxon>
        <taxon>fabids</taxon>
        <taxon>Fabales</taxon>
        <taxon>Fabaceae</taxon>
        <taxon>Papilionoideae</taxon>
        <taxon>50 kb inversion clade</taxon>
        <taxon>NPAAA clade</taxon>
        <taxon>indigoferoid/millettioid clade</taxon>
        <taxon>Phaseoleae</taxon>
        <taxon>Vigna</taxon>
    </lineage>
</organism>
<proteinExistence type="predicted"/>
<gene>
    <name evidence="1" type="ORF">V8G54_036349</name>
</gene>
<dbReference type="EMBL" id="CP144690">
    <property type="protein sequence ID" value="WVY90835.1"/>
    <property type="molecule type" value="Genomic_DNA"/>
</dbReference>
<protein>
    <submittedName>
        <fullName evidence="1">Uncharacterized protein</fullName>
    </submittedName>
</protein>
<keyword evidence="2" id="KW-1185">Reference proteome</keyword>
<name>A0AAQ3RGH6_VIGMU</name>
<sequence>MPIQQNSLCIKVSICNTVVIHKLDPFCHINCNPHNILILQLLVLQHQVMNRSTFHELGHHTQPMIIIHANTAELQNVPMTTSHEFQQILVELKLVRIPFITPLQLLNPNPLPHINSLVRSWPNLLNKLHAI</sequence>
<evidence type="ECO:0000313" key="2">
    <source>
        <dbReference type="Proteomes" id="UP001374535"/>
    </source>
</evidence>
<dbReference type="AlphaFoldDB" id="A0AAQ3RGH6"/>
<accession>A0AAQ3RGH6</accession>
<dbReference type="Proteomes" id="UP001374535">
    <property type="component" value="Chromosome 11"/>
</dbReference>